<evidence type="ECO:0000256" key="2">
    <source>
        <dbReference type="ARBA" id="ARBA00023125"/>
    </source>
</evidence>
<feature type="DNA-binding region" description="HMG box" evidence="5">
    <location>
        <begin position="7"/>
        <end position="75"/>
    </location>
</feature>
<dbReference type="SMART" id="SM00398">
    <property type="entry name" value="HMG"/>
    <property type="match status" value="1"/>
</dbReference>
<sequence length="76" mass="9133">SEKELRPPRPPNSFILYRADQHKKFRSANPSLRNETISKLIGDAWKAESDEVRARYQALAKTRSDQHRRRYPDYRY</sequence>
<keyword evidence="4 5" id="KW-0539">Nucleus</keyword>
<dbReference type="PROSITE" id="PS50118">
    <property type="entry name" value="HMG_BOX_2"/>
    <property type="match status" value="1"/>
</dbReference>
<evidence type="ECO:0000256" key="1">
    <source>
        <dbReference type="ARBA" id="ARBA00023015"/>
    </source>
</evidence>
<keyword evidence="2 5" id="KW-0238">DNA-binding</keyword>
<dbReference type="EMBL" id="KZ987774">
    <property type="protein sequence ID" value="RKP14941.1"/>
    <property type="molecule type" value="Genomic_DNA"/>
</dbReference>
<dbReference type="CDD" id="cd01389">
    <property type="entry name" value="HMG-box_ROX1-like"/>
    <property type="match status" value="1"/>
</dbReference>
<protein>
    <submittedName>
        <fullName evidence="7">Putative HMG box protein</fullName>
    </submittedName>
</protein>
<evidence type="ECO:0000313" key="7">
    <source>
        <dbReference type="EMBL" id="RKP14941.1"/>
    </source>
</evidence>
<dbReference type="Proteomes" id="UP000267251">
    <property type="component" value="Unassembled WGS sequence"/>
</dbReference>
<evidence type="ECO:0000256" key="3">
    <source>
        <dbReference type="ARBA" id="ARBA00023163"/>
    </source>
</evidence>
<dbReference type="GO" id="GO:0000978">
    <property type="term" value="F:RNA polymerase II cis-regulatory region sequence-specific DNA binding"/>
    <property type="evidence" value="ECO:0007669"/>
    <property type="project" value="TreeGrafter"/>
</dbReference>
<dbReference type="SUPFAM" id="SSF47095">
    <property type="entry name" value="HMG-box"/>
    <property type="match status" value="1"/>
</dbReference>
<accession>A0A4P9Y961</accession>
<keyword evidence="3" id="KW-0804">Transcription</keyword>
<feature type="non-terminal residue" evidence="7">
    <location>
        <position position="76"/>
    </location>
</feature>
<keyword evidence="1" id="KW-0805">Transcription regulation</keyword>
<dbReference type="InterPro" id="IPR036910">
    <property type="entry name" value="HMG_box_dom_sf"/>
</dbReference>
<organism evidence="7 8">
    <name type="scientific">Piptocephalis cylindrospora</name>
    <dbReference type="NCBI Taxonomy" id="1907219"/>
    <lineage>
        <taxon>Eukaryota</taxon>
        <taxon>Fungi</taxon>
        <taxon>Fungi incertae sedis</taxon>
        <taxon>Zoopagomycota</taxon>
        <taxon>Zoopagomycotina</taxon>
        <taxon>Zoopagomycetes</taxon>
        <taxon>Zoopagales</taxon>
        <taxon>Piptocephalidaceae</taxon>
        <taxon>Piptocephalis</taxon>
    </lineage>
</organism>
<dbReference type="InterPro" id="IPR051356">
    <property type="entry name" value="SOX/SOX-like_TF"/>
</dbReference>
<dbReference type="AlphaFoldDB" id="A0A4P9Y961"/>
<reference evidence="8" key="1">
    <citation type="journal article" date="2018" name="Nat. Microbiol.">
        <title>Leveraging single-cell genomics to expand the fungal tree of life.</title>
        <authorList>
            <person name="Ahrendt S.R."/>
            <person name="Quandt C.A."/>
            <person name="Ciobanu D."/>
            <person name="Clum A."/>
            <person name="Salamov A."/>
            <person name="Andreopoulos B."/>
            <person name="Cheng J.F."/>
            <person name="Woyke T."/>
            <person name="Pelin A."/>
            <person name="Henrissat B."/>
            <person name="Reynolds N.K."/>
            <person name="Benny G.L."/>
            <person name="Smith M.E."/>
            <person name="James T.Y."/>
            <person name="Grigoriev I.V."/>
        </authorList>
    </citation>
    <scope>NUCLEOTIDE SEQUENCE [LARGE SCALE GENOMIC DNA]</scope>
</reference>
<dbReference type="Gene3D" id="1.10.30.10">
    <property type="entry name" value="High mobility group box domain"/>
    <property type="match status" value="1"/>
</dbReference>
<feature type="non-terminal residue" evidence="7">
    <location>
        <position position="1"/>
    </location>
</feature>
<dbReference type="PANTHER" id="PTHR45789">
    <property type="entry name" value="FI18025P1"/>
    <property type="match status" value="1"/>
</dbReference>
<dbReference type="InterPro" id="IPR009071">
    <property type="entry name" value="HMG_box_dom"/>
</dbReference>
<proteinExistence type="predicted"/>
<evidence type="ECO:0000259" key="6">
    <source>
        <dbReference type="PROSITE" id="PS50118"/>
    </source>
</evidence>
<feature type="domain" description="HMG box" evidence="6">
    <location>
        <begin position="7"/>
        <end position="75"/>
    </location>
</feature>
<gene>
    <name evidence="7" type="ORF">BJ684DRAFT_3020</name>
</gene>
<dbReference type="PANTHER" id="PTHR45789:SF2">
    <property type="entry name" value="FI18025P1"/>
    <property type="match status" value="1"/>
</dbReference>
<evidence type="ECO:0000313" key="8">
    <source>
        <dbReference type="Proteomes" id="UP000267251"/>
    </source>
</evidence>
<name>A0A4P9Y961_9FUNG</name>
<dbReference type="Pfam" id="PF00505">
    <property type="entry name" value="HMG_box"/>
    <property type="match status" value="1"/>
</dbReference>
<dbReference type="FunFam" id="1.10.30.10:FF:000041">
    <property type="entry name" value="HMG box family protein"/>
    <property type="match status" value="1"/>
</dbReference>
<evidence type="ECO:0000256" key="5">
    <source>
        <dbReference type="PROSITE-ProRule" id="PRU00267"/>
    </source>
</evidence>
<dbReference type="OrthoDB" id="6247875at2759"/>
<evidence type="ECO:0000256" key="4">
    <source>
        <dbReference type="ARBA" id="ARBA00023242"/>
    </source>
</evidence>
<dbReference type="GO" id="GO:0000981">
    <property type="term" value="F:DNA-binding transcription factor activity, RNA polymerase II-specific"/>
    <property type="evidence" value="ECO:0007669"/>
    <property type="project" value="TreeGrafter"/>
</dbReference>
<dbReference type="GO" id="GO:0005634">
    <property type="term" value="C:nucleus"/>
    <property type="evidence" value="ECO:0007669"/>
    <property type="project" value="UniProtKB-UniRule"/>
</dbReference>
<keyword evidence="8" id="KW-1185">Reference proteome</keyword>